<comment type="similarity">
    <text evidence="1">Belongs to the RutC family.</text>
</comment>
<dbReference type="EMBL" id="JBDNCH010000004">
    <property type="protein sequence ID" value="MEN9063039.1"/>
    <property type="molecule type" value="Genomic_DNA"/>
</dbReference>
<keyword evidence="2" id="KW-0378">Hydrolase</keyword>
<dbReference type="RefSeq" id="WP_347168148.1">
    <property type="nucleotide sequence ID" value="NZ_JBDNCH010000004.1"/>
</dbReference>
<dbReference type="Gene3D" id="3.30.1330.40">
    <property type="entry name" value="RutC-like"/>
    <property type="match status" value="1"/>
</dbReference>
<keyword evidence="3" id="KW-1185">Reference proteome</keyword>
<evidence type="ECO:0000313" key="2">
    <source>
        <dbReference type="EMBL" id="MEN9063039.1"/>
    </source>
</evidence>
<dbReference type="InterPro" id="IPR035959">
    <property type="entry name" value="RutC-like_sf"/>
</dbReference>
<dbReference type="GO" id="GO:0019239">
    <property type="term" value="F:deaminase activity"/>
    <property type="evidence" value="ECO:0007669"/>
    <property type="project" value="TreeGrafter"/>
</dbReference>
<dbReference type="GO" id="GO:0005829">
    <property type="term" value="C:cytosol"/>
    <property type="evidence" value="ECO:0007669"/>
    <property type="project" value="TreeGrafter"/>
</dbReference>
<organism evidence="2 3">
    <name type="scientific">Ponticoccus litoralis</name>
    <dbReference type="NCBI Taxonomy" id="422297"/>
    <lineage>
        <taxon>Bacteria</taxon>
        <taxon>Pseudomonadati</taxon>
        <taxon>Pseudomonadota</taxon>
        <taxon>Alphaproteobacteria</taxon>
        <taxon>Rhodobacterales</taxon>
        <taxon>Roseobacteraceae</taxon>
        <taxon>Ponticoccus</taxon>
    </lineage>
</organism>
<name>A0AAW9SDW9_9RHOB</name>
<reference evidence="2 3" key="1">
    <citation type="submission" date="2024-05" db="EMBL/GenBank/DDBJ databases">
        <title>Genome sequence of Ponticoccus litoralis KCCM 90028.</title>
        <authorList>
            <person name="Kim J.M."/>
            <person name="Lee J.K."/>
            <person name="Choi B.J."/>
            <person name="Bayburt H."/>
            <person name="Baek J.H."/>
            <person name="Jeon C.O."/>
        </authorList>
    </citation>
    <scope>NUCLEOTIDE SEQUENCE [LARGE SCALE GENOMIC DNA]</scope>
    <source>
        <strain evidence="2 3">KCCM 90028</strain>
    </source>
</reference>
<accession>A0AAW9SDW9</accession>
<dbReference type="CDD" id="cd00448">
    <property type="entry name" value="YjgF_YER057c_UK114_family"/>
    <property type="match status" value="1"/>
</dbReference>
<dbReference type="Pfam" id="PF01042">
    <property type="entry name" value="Ribonuc_L-PSP"/>
    <property type="match status" value="1"/>
</dbReference>
<protein>
    <submittedName>
        <fullName evidence="2">RidA family protein</fullName>
        <ecNumber evidence="2">3.5.-.-</ecNumber>
    </submittedName>
</protein>
<gene>
    <name evidence="2" type="ORF">ABFB10_20725</name>
</gene>
<proteinExistence type="inferred from homology"/>
<dbReference type="SUPFAM" id="SSF55298">
    <property type="entry name" value="YjgF-like"/>
    <property type="match status" value="1"/>
</dbReference>
<dbReference type="PANTHER" id="PTHR11803:SF58">
    <property type="entry name" value="PROTEIN HMF1-RELATED"/>
    <property type="match status" value="1"/>
</dbReference>
<dbReference type="Proteomes" id="UP001428774">
    <property type="component" value="Unassembled WGS sequence"/>
</dbReference>
<dbReference type="InterPro" id="IPR006175">
    <property type="entry name" value="YjgF/YER057c/UK114"/>
</dbReference>
<comment type="caution">
    <text evidence="2">The sequence shown here is derived from an EMBL/GenBank/DDBJ whole genome shotgun (WGS) entry which is preliminary data.</text>
</comment>
<evidence type="ECO:0000256" key="1">
    <source>
        <dbReference type="ARBA" id="ARBA00010552"/>
    </source>
</evidence>
<dbReference type="PANTHER" id="PTHR11803">
    <property type="entry name" value="2-IMINOBUTANOATE/2-IMINOPROPANOATE DEAMINASE RIDA"/>
    <property type="match status" value="1"/>
</dbReference>
<dbReference type="AlphaFoldDB" id="A0AAW9SDW9"/>
<dbReference type="EC" id="3.5.-.-" evidence="2"/>
<evidence type="ECO:0000313" key="3">
    <source>
        <dbReference type="Proteomes" id="UP001428774"/>
    </source>
</evidence>
<sequence length="130" mass="13843">MITPFNPAHSNWKGLSSGTKLEGKGVFLLTGQVGTGPDGEPVTSSIEDQVTAVFENLKATLEAGDLGFEHVGRLTAYITDSDPELLSAYQRIRSQYVNMDAPPASVAVQVVALYDPRLKIEVEAIGVIPG</sequence>